<comment type="caution">
    <text evidence="3">The sequence shown here is derived from an EMBL/GenBank/DDBJ whole genome shotgun (WGS) entry which is preliminary data.</text>
</comment>
<evidence type="ECO:0000313" key="3">
    <source>
        <dbReference type="EMBL" id="OGL78628.1"/>
    </source>
</evidence>
<keyword evidence="1" id="KW-0812">Transmembrane</keyword>
<dbReference type="InterPro" id="IPR021309">
    <property type="entry name" value="YgaP-like_TM"/>
</dbReference>
<dbReference type="AlphaFoldDB" id="A0A1F7ULN8"/>
<feature type="transmembrane region" description="Helical" evidence="1">
    <location>
        <begin position="12"/>
        <end position="28"/>
    </location>
</feature>
<protein>
    <recommendedName>
        <fullName evidence="2">Inner membrane protein YgaP-like transmembrane domain-containing protein</fullName>
    </recommendedName>
</protein>
<keyword evidence="1" id="KW-0472">Membrane</keyword>
<keyword evidence="1" id="KW-1133">Transmembrane helix</keyword>
<accession>A0A1F7ULN8</accession>
<feature type="domain" description="Inner membrane protein YgaP-like transmembrane" evidence="2">
    <location>
        <begin position="1"/>
        <end position="63"/>
    </location>
</feature>
<dbReference type="Pfam" id="PF11127">
    <property type="entry name" value="YgaP-like_TM"/>
    <property type="match status" value="1"/>
</dbReference>
<organism evidence="3 4">
    <name type="scientific">Candidatus Uhrbacteria bacterium RIFCSPHIGHO2_12_FULL_60_25</name>
    <dbReference type="NCBI Taxonomy" id="1802399"/>
    <lineage>
        <taxon>Bacteria</taxon>
        <taxon>Candidatus Uhriibacteriota</taxon>
    </lineage>
</organism>
<name>A0A1F7ULN8_9BACT</name>
<dbReference type="STRING" id="1802399.A3E39_01690"/>
<feature type="transmembrane region" description="Helical" evidence="1">
    <location>
        <begin position="34"/>
        <end position="55"/>
    </location>
</feature>
<evidence type="ECO:0000313" key="4">
    <source>
        <dbReference type="Proteomes" id="UP000176603"/>
    </source>
</evidence>
<feature type="transmembrane region" description="Helical" evidence="1">
    <location>
        <begin position="168"/>
        <end position="189"/>
    </location>
</feature>
<dbReference type="Proteomes" id="UP000176603">
    <property type="component" value="Unassembled WGS sequence"/>
</dbReference>
<dbReference type="EMBL" id="MGEH01000027">
    <property type="protein sequence ID" value="OGL78628.1"/>
    <property type="molecule type" value="Genomic_DNA"/>
</dbReference>
<feature type="transmembrane region" description="Helical" evidence="1">
    <location>
        <begin position="201"/>
        <end position="221"/>
    </location>
</feature>
<feature type="transmembrane region" description="Helical" evidence="1">
    <location>
        <begin position="71"/>
        <end position="88"/>
    </location>
</feature>
<sequence>MKPNIQPWDRVARVLFGVIVAYAAYTLFENPVARVLAALGALFTLAEGITGVCYLQRHLGIRSIAEGMRKDPILILLTVQLVFAYEWWSSGWEKVTNPLFADGLPKTFAAFASNNPFPWVKNFLTTIATPNAATFALLVTWGALAAGIALFAAAALYAYSKNAKMKRWMVALSLAALIGGMLLNATYFFSAGWTGPGTKGMNVVMFWIQAMLVYAYGSWLAEERR</sequence>
<feature type="transmembrane region" description="Helical" evidence="1">
    <location>
        <begin position="132"/>
        <end position="156"/>
    </location>
</feature>
<proteinExistence type="predicted"/>
<gene>
    <name evidence="3" type="ORF">A3E39_01690</name>
</gene>
<reference evidence="3 4" key="1">
    <citation type="journal article" date="2016" name="Nat. Commun.">
        <title>Thousands of microbial genomes shed light on interconnected biogeochemical processes in an aquifer system.</title>
        <authorList>
            <person name="Anantharaman K."/>
            <person name="Brown C.T."/>
            <person name="Hug L.A."/>
            <person name="Sharon I."/>
            <person name="Castelle C.J."/>
            <person name="Probst A.J."/>
            <person name="Thomas B.C."/>
            <person name="Singh A."/>
            <person name="Wilkins M.J."/>
            <person name="Karaoz U."/>
            <person name="Brodie E.L."/>
            <person name="Williams K.H."/>
            <person name="Hubbard S.S."/>
            <person name="Banfield J.F."/>
        </authorList>
    </citation>
    <scope>NUCLEOTIDE SEQUENCE [LARGE SCALE GENOMIC DNA]</scope>
</reference>
<evidence type="ECO:0000259" key="2">
    <source>
        <dbReference type="Pfam" id="PF11127"/>
    </source>
</evidence>
<evidence type="ECO:0000256" key="1">
    <source>
        <dbReference type="SAM" id="Phobius"/>
    </source>
</evidence>